<keyword evidence="7" id="KW-1185">Reference proteome</keyword>
<evidence type="ECO:0000313" key="6">
    <source>
        <dbReference type="EMBL" id="AFR35368.1"/>
    </source>
</evidence>
<sequence>MKRLIIAISFICFGVANAQQQKQDSIEKEIQAVELKAQKKLIERKVDRLVFNVENAVSVVGGDALDALKATPSVRIQGNNIQLVGKSSVRVMINDKITQLSGEALQDYLKSIPSANILKIEVITNPPSKYEAEGNSGLINIQLKRSKQNNWSATLRSSYLQATYERLVHGANFNYKKDKFSALVDVNYSYGRNLYTNDIFYDYPDYQWNNKLFNRNHRKNWGTLLNLEYAFTDKSSLGLQFMGSFTDKYSDEFADNFARRYSDHSLIHYYKTEGLSQGTPSNISLNLNYIQKLGNDGKKLSVDADYFDMTNPEANHFTSLLQDFIPATTETQYSQNNSHQNVKNYSIKTDFEMPLSWANLSFGGRAASTKTKNLVDINFFNQDNNNLILSQKDHFEYTENIQALYFSASKSFGEKWETKVGLRGEATQTNANSISTNEITQRNYAKLFPTLYIMYKPNENHSFSANYGRRIGRPSWVSLNPARWYETPKSYTTGNPFLQPIFINNVEFNYAYKSLLNFQLFYGKYIDNTAQISRHNVAENITVMRYENISNDMFTGGSISINYKPFNWWEASAEINASYSETKPYVEIYSNHKYSGWSGYTTSRNTFTLNSKKTLFASLNYEYSLPSKGIGTMSEYSSLDIGFKYLLLNKNLILGLNFNDIFRSQQYTYKEVSQGILQSFSQYYDSQYVRFSLNYKFGNNKISVSSRASGNQEEKNRAN</sequence>
<dbReference type="PANTHER" id="PTHR40980:SF4">
    <property type="entry name" value="TONB-DEPENDENT RECEPTOR-LIKE BETA-BARREL DOMAIN-CONTAINING PROTEIN"/>
    <property type="match status" value="1"/>
</dbReference>
<proteinExistence type="predicted"/>
<keyword evidence="2" id="KW-0472">Membrane</keyword>
<keyword evidence="4" id="KW-0732">Signal</keyword>
<reference evidence="6 7" key="1">
    <citation type="submission" date="2012-09" db="EMBL/GenBank/DDBJ databases">
        <title>Riemerella anatipestifer vaccine strains.</title>
        <authorList>
            <person name="Chun C.A."/>
            <person name="Shu W.M."/>
            <person name="Kang Z.D."/>
            <person name="Jia W.X."/>
        </authorList>
    </citation>
    <scope>NUCLEOTIDE SEQUENCE [LARGE SCALE GENOMIC DNA]</scope>
    <source>
        <strain evidence="6 7">RA-CH-1</strain>
    </source>
</reference>
<dbReference type="HOGENOM" id="CLU_017617_1_0_10"/>
<dbReference type="KEGG" id="rag:B739_0766"/>
<feature type="signal peptide" evidence="4">
    <location>
        <begin position="1"/>
        <end position="18"/>
    </location>
</feature>
<dbReference type="AlphaFoldDB" id="J9R4I9"/>
<comment type="subcellular location">
    <subcellularLocation>
        <location evidence="1">Cell outer membrane</location>
    </subcellularLocation>
</comment>
<dbReference type="Gene3D" id="2.40.170.20">
    <property type="entry name" value="TonB-dependent receptor, beta-barrel domain"/>
    <property type="match status" value="1"/>
</dbReference>
<dbReference type="InterPro" id="IPR036942">
    <property type="entry name" value="Beta-barrel_TonB_sf"/>
</dbReference>
<feature type="chain" id="PRO_5003827138" description="Outer membrane protein beta-barrel domain-containing protein" evidence="4">
    <location>
        <begin position="19"/>
        <end position="719"/>
    </location>
</feature>
<evidence type="ECO:0000256" key="4">
    <source>
        <dbReference type="SAM" id="SignalP"/>
    </source>
</evidence>
<evidence type="ECO:0000256" key="2">
    <source>
        <dbReference type="ARBA" id="ARBA00023136"/>
    </source>
</evidence>
<dbReference type="Pfam" id="PF14905">
    <property type="entry name" value="OMP_b-brl_3"/>
    <property type="match status" value="1"/>
</dbReference>
<dbReference type="PATRIC" id="fig|1228997.3.peg.760"/>
<organism evidence="6 7">
    <name type="scientific">Riemerella anatipestifer RA-CH-1</name>
    <dbReference type="NCBI Taxonomy" id="1228997"/>
    <lineage>
        <taxon>Bacteria</taxon>
        <taxon>Pseudomonadati</taxon>
        <taxon>Bacteroidota</taxon>
        <taxon>Flavobacteriia</taxon>
        <taxon>Flavobacteriales</taxon>
        <taxon>Weeksellaceae</taxon>
        <taxon>Riemerella</taxon>
    </lineage>
</organism>
<dbReference type="STRING" id="34085.AB406_1018"/>
<evidence type="ECO:0000256" key="3">
    <source>
        <dbReference type="ARBA" id="ARBA00023237"/>
    </source>
</evidence>
<protein>
    <recommendedName>
        <fullName evidence="5">Outer membrane protein beta-barrel domain-containing protein</fullName>
    </recommendedName>
</protein>
<gene>
    <name evidence="6" type="ORF">B739_0766</name>
</gene>
<dbReference type="GO" id="GO:0009279">
    <property type="term" value="C:cell outer membrane"/>
    <property type="evidence" value="ECO:0007669"/>
    <property type="project" value="UniProtKB-SubCell"/>
</dbReference>
<dbReference type="Proteomes" id="UP000006276">
    <property type="component" value="Chromosome"/>
</dbReference>
<dbReference type="EMBL" id="CP003787">
    <property type="protein sequence ID" value="AFR35368.1"/>
    <property type="molecule type" value="Genomic_DNA"/>
</dbReference>
<evidence type="ECO:0000259" key="5">
    <source>
        <dbReference type="Pfam" id="PF14905"/>
    </source>
</evidence>
<dbReference type="RefSeq" id="WP_014937771.1">
    <property type="nucleotide sequence ID" value="NC_018609.1"/>
</dbReference>
<dbReference type="PANTHER" id="PTHR40980">
    <property type="entry name" value="PLUG DOMAIN-CONTAINING PROTEIN"/>
    <property type="match status" value="1"/>
</dbReference>
<dbReference type="InterPro" id="IPR041700">
    <property type="entry name" value="OMP_b-brl_3"/>
</dbReference>
<feature type="domain" description="Outer membrane protein beta-barrel" evidence="5">
    <location>
        <begin position="292"/>
        <end position="695"/>
    </location>
</feature>
<accession>J9R4I9</accession>
<name>J9R4I9_RIEAN</name>
<evidence type="ECO:0000313" key="7">
    <source>
        <dbReference type="Proteomes" id="UP000006276"/>
    </source>
</evidence>
<keyword evidence="3" id="KW-0998">Cell outer membrane</keyword>
<dbReference type="SUPFAM" id="SSF56935">
    <property type="entry name" value="Porins"/>
    <property type="match status" value="1"/>
</dbReference>
<evidence type="ECO:0000256" key="1">
    <source>
        <dbReference type="ARBA" id="ARBA00004442"/>
    </source>
</evidence>